<evidence type="ECO:0000256" key="1">
    <source>
        <dbReference type="SAM" id="MobiDB-lite"/>
    </source>
</evidence>
<dbReference type="InterPro" id="IPR000782">
    <property type="entry name" value="FAS1_domain"/>
</dbReference>
<keyword evidence="2" id="KW-0812">Transmembrane</keyword>
<keyword evidence="2" id="KW-0472">Membrane</keyword>
<dbReference type="PANTHER" id="PTHR10900">
    <property type="entry name" value="PERIOSTIN-RELATED"/>
    <property type="match status" value="1"/>
</dbReference>
<organism evidence="5 6">
    <name type="scientific">Dioszegia hungarica</name>
    <dbReference type="NCBI Taxonomy" id="4972"/>
    <lineage>
        <taxon>Eukaryota</taxon>
        <taxon>Fungi</taxon>
        <taxon>Dikarya</taxon>
        <taxon>Basidiomycota</taxon>
        <taxon>Agaricomycotina</taxon>
        <taxon>Tremellomycetes</taxon>
        <taxon>Tremellales</taxon>
        <taxon>Bulleribasidiaceae</taxon>
        <taxon>Dioszegia</taxon>
    </lineage>
</organism>
<proteinExistence type="predicted"/>
<keyword evidence="6" id="KW-1185">Reference proteome</keyword>
<keyword evidence="2" id="KW-1133">Transmembrane helix</keyword>
<dbReference type="AlphaFoldDB" id="A0AA38LWE6"/>
<feature type="domain" description="FAS1" evidence="4">
    <location>
        <begin position="295"/>
        <end position="440"/>
    </location>
</feature>
<evidence type="ECO:0000259" key="4">
    <source>
        <dbReference type="PROSITE" id="PS50213"/>
    </source>
</evidence>
<dbReference type="GO" id="GO:0005615">
    <property type="term" value="C:extracellular space"/>
    <property type="evidence" value="ECO:0007669"/>
    <property type="project" value="TreeGrafter"/>
</dbReference>
<feature type="domain" description="FAS1" evidence="4">
    <location>
        <begin position="618"/>
        <end position="774"/>
    </location>
</feature>
<dbReference type="SMART" id="SM00554">
    <property type="entry name" value="FAS1"/>
    <property type="match status" value="5"/>
</dbReference>
<feature type="region of interest" description="Disordered" evidence="1">
    <location>
        <begin position="244"/>
        <end position="267"/>
    </location>
</feature>
<evidence type="ECO:0000256" key="3">
    <source>
        <dbReference type="SAM" id="SignalP"/>
    </source>
</evidence>
<feature type="domain" description="FAS1" evidence="4">
    <location>
        <begin position="447"/>
        <end position="615"/>
    </location>
</feature>
<dbReference type="InterPro" id="IPR050904">
    <property type="entry name" value="Adhesion/Biosynth-related"/>
</dbReference>
<dbReference type="SUPFAM" id="SSF82153">
    <property type="entry name" value="FAS1 domain"/>
    <property type="match status" value="5"/>
</dbReference>
<keyword evidence="3" id="KW-0732">Signal</keyword>
<feature type="region of interest" description="Disordered" evidence="1">
    <location>
        <begin position="884"/>
        <end position="907"/>
    </location>
</feature>
<sequence>MRHILTAVLSLVLSSNALASQQHLHAPFEPTGSITPSPSDSSPYPLSETIVSILSASKEHTILLHLLQRSKCIPMLAHIGNATLFAPTDKAWNDWADAHRPSDPEGLYLDWLGPTGLQEWMVTEEETVVGRIAAGLPADVDNQNWALRQHLLYHMLNYTLSPSDFDSSDQSNITTHTTLLFPLAEEPSHPRVPPPGAPWLPRGGDGMLGKHGQRLRFARAGSDEGAARGKVGGDWKGQGGLEVWDGSGWGERDGNETHLDFGAGKEDRKDKARIRGARWGTNGVVVGIEGVLNTPPSIETIIRTDPALSYLSRLLHPAETLPSPLPANLSTSEHLTLFAPSNAAFDSAFDDVEKRYLEGEFGEEGVARVLGGGVVTGLGKGGVGWRDYWSRDGETVGAVSGDELKIETASNGNLVVNGTEAEVADIFASNGVIHIMPSLIVPANFTLLNSAEKVLLSNNATRFVSLLRTANLSNTYAGVHGSAADQPWTILAPTDDVLNKMERWGGGGPPLPGIGGLIGDAAGSPLAELLKYHIIPGRLLPDDIKDGMLIGTELQPASLSGGRQRMRVELSDRFDRHRTGWDAVDTGGIRFDGATVLGKPVKSGKSVIYLISSLLSPPEDVLQTAVADLQLSTFIAAVYAADLSRTVKNIPATTFFIPRNRAFSSLGLTMRYLLSAEGKDELRKVVKYHAVDAVVYTEDIEDGRETYKTLHGGDVVLERTKGRNYTISLQSPSKWAGHDSGDTLPANGEIRHATVTHADALTSSGAIHTIDSVVMPADVQITIGKLIRGSKQSTMVDLMGKAGLDWILEGREPSSDELHHARLTGIVEAWNNDTASTPDLETLALPGYTVLCPTDKAFSRINMTQYLEDPEALANLLKLHIIPTQPSTPRTDSRHLPASPPRDGSPLSLADDLVFQTLLSASSKYGDVAFRATGDNSFLVGIRNARSGNGNDAARLGQGGRASVRWRKSHRDGLEAQRKGKTGGAVDIGSNGDVLSRGGMTVGGGVILVDAVLEPYEPSWLSQWGWLILGISGVTVIVLITVFTFGWWWIARKKAEREEEGYEPLEGEEEE</sequence>
<gene>
    <name evidence="5" type="ORF">MKK02DRAFT_45227</name>
</gene>
<feature type="compositionally biased region" description="Basic and acidic residues" evidence="1">
    <location>
        <begin position="250"/>
        <end position="267"/>
    </location>
</feature>
<dbReference type="Gene3D" id="2.30.180.10">
    <property type="entry name" value="FAS1 domain"/>
    <property type="match status" value="5"/>
</dbReference>
<feature type="signal peptide" evidence="3">
    <location>
        <begin position="1"/>
        <end position="19"/>
    </location>
</feature>
<dbReference type="Pfam" id="PF02469">
    <property type="entry name" value="Fasciclin"/>
    <property type="match status" value="4"/>
</dbReference>
<evidence type="ECO:0000313" key="6">
    <source>
        <dbReference type="Proteomes" id="UP001164286"/>
    </source>
</evidence>
<accession>A0AA38LWE6</accession>
<dbReference type="GeneID" id="77732506"/>
<dbReference type="InterPro" id="IPR036378">
    <property type="entry name" value="FAS1_dom_sf"/>
</dbReference>
<name>A0AA38LWE6_9TREE</name>
<dbReference type="Proteomes" id="UP001164286">
    <property type="component" value="Unassembled WGS sequence"/>
</dbReference>
<comment type="caution">
    <text evidence="5">The sequence shown here is derived from an EMBL/GenBank/DDBJ whole genome shotgun (WGS) entry which is preliminary data.</text>
</comment>
<dbReference type="PANTHER" id="PTHR10900:SF122">
    <property type="entry name" value="FAS1 DOMAIN-CONTAINING PROTEIN"/>
    <property type="match status" value="1"/>
</dbReference>
<dbReference type="EMBL" id="JAKWFO010000005">
    <property type="protein sequence ID" value="KAI9636524.1"/>
    <property type="molecule type" value="Genomic_DNA"/>
</dbReference>
<feature type="transmembrane region" description="Helical" evidence="2">
    <location>
        <begin position="1024"/>
        <end position="1050"/>
    </location>
</feature>
<evidence type="ECO:0000256" key="2">
    <source>
        <dbReference type="SAM" id="Phobius"/>
    </source>
</evidence>
<reference evidence="5" key="1">
    <citation type="journal article" date="2022" name="G3 (Bethesda)">
        <title>High quality genome of the basidiomycete yeast Dioszegia hungarica PDD-24b-2 isolated from cloud water.</title>
        <authorList>
            <person name="Jarrige D."/>
            <person name="Haridas S."/>
            <person name="Bleykasten-Grosshans C."/>
            <person name="Joly M."/>
            <person name="Nadalig T."/>
            <person name="Sancelme M."/>
            <person name="Vuilleumier S."/>
            <person name="Grigoriev I.V."/>
            <person name="Amato P."/>
            <person name="Bringel F."/>
        </authorList>
    </citation>
    <scope>NUCLEOTIDE SEQUENCE</scope>
    <source>
        <strain evidence="5">PDD-24b-2</strain>
    </source>
</reference>
<feature type="chain" id="PRO_5041398558" description="FAS1 domain-containing protein" evidence="3">
    <location>
        <begin position="20"/>
        <end position="1071"/>
    </location>
</feature>
<dbReference type="PROSITE" id="PS50213">
    <property type="entry name" value="FAS1"/>
    <property type="match status" value="3"/>
</dbReference>
<evidence type="ECO:0000313" key="5">
    <source>
        <dbReference type="EMBL" id="KAI9636524.1"/>
    </source>
</evidence>
<dbReference type="RefSeq" id="XP_052946301.1">
    <property type="nucleotide sequence ID" value="XM_053093301.1"/>
</dbReference>
<protein>
    <recommendedName>
        <fullName evidence="4">FAS1 domain-containing protein</fullName>
    </recommendedName>
</protein>